<feature type="region of interest" description="Disordered" evidence="8">
    <location>
        <begin position="595"/>
        <end position="624"/>
    </location>
</feature>
<feature type="domain" description="Plastocyanin-like" evidence="9">
    <location>
        <begin position="170"/>
        <end position="350"/>
    </location>
</feature>
<comment type="caution">
    <text evidence="12">The sequence shown here is derived from an EMBL/GenBank/DDBJ whole genome shotgun (WGS) entry which is preliminary data.</text>
</comment>
<keyword evidence="13" id="KW-1185">Reference proteome</keyword>
<keyword evidence="6" id="KW-1015">Disulfide bond</keyword>
<evidence type="ECO:0000256" key="5">
    <source>
        <dbReference type="ARBA" id="ARBA00023008"/>
    </source>
</evidence>
<reference evidence="12" key="1">
    <citation type="submission" date="2020-07" db="EMBL/GenBank/DDBJ databases">
        <title>Draft Genome Sequence of a Deep-Sea Yeast, Naganishia (Cryptococcus) liquefaciens strain N6.</title>
        <authorList>
            <person name="Han Y.W."/>
            <person name="Kajitani R."/>
            <person name="Morimoto H."/>
            <person name="Parhat M."/>
            <person name="Tsubouchi H."/>
            <person name="Bakenova O."/>
            <person name="Ogata M."/>
            <person name="Argunhan B."/>
            <person name="Aoki R."/>
            <person name="Kajiwara S."/>
            <person name="Itoh T."/>
            <person name="Iwasaki H."/>
        </authorList>
    </citation>
    <scope>NUCLEOTIDE SEQUENCE</scope>
    <source>
        <strain evidence="12">N6</strain>
    </source>
</reference>
<evidence type="ECO:0000313" key="12">
    <source>
        <dbReference type="EMBL" id="GHJ90393.1"/>
    </source>
</evidence>
<dbReference type="OrthoDB" id="2121828at2759"/>
<sequence length="624" mass="67916">MNATTTAVPAAATSGASGLPTKRYELVFTKGWIDTNGNPREAILINGQTPGPLIEAEEGQQLTIQVTNHLDVPCTLHSHGIFQSLSPWADGVPGVTQYPIDPGSTYTYTYTPLQHGQYWYHSHYRGQLDDGLRGPLLIHPSPSRAKPFATLTSDQNELDQMAQAERHPKILQLSDWSQLAHDEIDADFRQTGIEPLCVDSLLINGRGQRICPPVSYLETIAPPNLLPLTSKGCIFPNNSILLGPSPNLTSQFPDQVNPRTFFGCDNTSNPLSVIEVSADKGYASINVVHIGGLYEQKIAIDGHKFLVYATDGQYIEPQEVDILIVPVGARFQALVKLDNPGDWTIRTGMTMPIQMITGYAVFSYVDKENCRPPADGLPELCGSKTFTSPPSNQPAFDYGGNVLNNSTSLDYFALAPFPAVRPPQKADHTLIWDVGKPVKRVWSLNLDGTPFLSWREQQTPAIINPQPFLDANVAVSLAVGEVVDVIIRVPPGNPTHPFHKHDAKAFIIGEGQGAFTWSSVADAQAEVPQFFNLETPAVRDTFGTLAAFTAPTWTVLRWKVDSSMPVFFHCHISYHLASGMATLFLEGAERGFAQGPAGAVEQGSTPVLSNNPDPIYPDGTSIDG</sequence>
<gene>
    <name evidence="12" type="ORF">NliqN6_6795</name>
</gene>
<dbReference type="PANTHER" id="PTHR11709">
    <property type="entry name" value="MULTI-COPPER OXIDASE"/>
    <property type="match status" value="1"/>
</dbReference>
<dbReference type="Pfam" id="PF00394">
    <property type="entry name" value="Cu-oxidase"/>
    <property type="match status" value="1"/>
</dbReference>
<dbReference type="Proteomes" id="UP000620104">
    <property type="component" value="Unassembled WGS sequence"/>
</dbReference>
<dbReference type="InterPro" id="IPR002355">
    <property type="entry name" value="Cu_oxidase_Cu_BS"/>
</dbReference>
<dbReference type="PANTHER" id="PTHR11709:SF488">
    <property type="entry name" value="LACCASE-RELATED"/>
    <property type="match status" value="1"/>
</dbReference>
<dbReference type="PROSITE" id="PS00079">
    <property type="entry name" value="MULTICOPPER_OXIDASE1"/>
    <property type="match status" value="1"/>
</dbReference>
<evidence type="ECO:0000256" key="2">
    <source>
        <dbReference type="ARBA" id="ARBA00022723"/>
    </source>
</evidence>
<dbReference type="Pfam" id="PF07731">
    <property type="entry name" value="Cu-oxidase_2"/>
    <property type="match status" value="1"/>
</dbReference>
<feature type="domain" description="Plastocyanin-like" evidence="10">
    <location>
        <begin position="459"/>
        <end position="587"/>
    </location>
</feature>
<dbReference type="InterPro" id="IPR008972">
    <property type="entry name" value="Cupredoxin"/>
</dbReference>
<dbReference type="PROSITE" id="PS00080">
    <property type="entry name" value="MULTICOPPER_OXIDASE2"/>
    <property type="match status" value="1"/>
</dbReference>
<evidence type="ECO:0000259" key="9">
    <source>
        <dbReference type="Pfam" id="PF00394"/>
    </source>
</evidence>
<dbReference type="AlphaFoldDB" id="A0A8H3U0T7"/>
<evidence type="ECO:0000256" key="3">
    <source>
        <dbReference type="ARBA" id="ARBA00022729"/>
    </source>
</evidence>
<comment type="similarity">
    <text evidence="1">Belongs to the multicopper oxidase family.</text>
</comment>
<dbReference type="InterPro" id="IPR011707">
    <property type="entry name" value="Cu-oxidase-like_N"/>
</dbReference>
<keyword evidence="5" id="KW-0186">Copper</keyword>
<dbReference type="InterPro" id="IPR045087">
    <property type="entry name" value="Cu-oxidase_fam"/>
</dbReference>
<proteinExistence type="inferred from homology"/>
<protein>
    <recommendedName>
        <fullName evidence="14">Multicopper oxidase</fullName>
    </recommendedName>
</protein>
<keyword evidence="3" id="KW-0732">Signal</keyword>
<evidence type="ECO:0000259" key="11">
    <source>
        <dbReference type="Pfam" id="PF07732"/>
    </source>
</evidence>
<dbReference type="GO" id="GO:0016491">
    <property type="term" value="F:oxidoreductase activity"/>
    <property type="evidence" value="ECO:0007669"/>
    <property type="project" value="UniProtKB-KW"/>
</dbReference>
<name>A0A8H3U0T7_9TREE</name>
<accession>A0A8H3U0T7</accession>
<evidence type="ECO:0000256" key="1">
    <source>
        <dbReference type="ARBA" id="ARBA00010609"/>
    </source>
</evidence>
<feature type="domain" description="Plastocyanin-like" evidence="11">
    <location>
        <begin position="33"/>
        <end position="141"/>
    </location>
</feature>
<evidence type="ECO:0000256" key="7">
    <source>
        <dbReference type="ARBA" id="ARBA00023180"/>
    </source>
</evidence>
<keyword evidence="7" id="KW-0325">Glycoprotein</keyword>
<keyword evidence="4" id="KW-0560">Oxidoreductase</keyword>
<dbReference type="GO" id="GO:0005507">
    <property type="term" value="F:copper ion binding"/>
    <property type="evidence" value="ECO:0007669"/>
    <property type="project" value="InterPro"/>
</dbReference>
<evidence type="ECO:0000256" key="4">
    <source>
        <dbReference type="ARBA" id="ARBA00023002"/>
    </source>
</evidence>
<dbReference type="CDD" id="cd13850">
    <property type="entry name" value="CuRO_1_Abr2_like"/>
    <property type="match status" value="1"/>
</dbReference>
<evidence type="ECO:0000313" key="13">
    <source>
        <dbReference type="Proteomes" id="UP000620104"/>
    </source>
</evidence>
<dbReference type="Pfam" id="PF07732">
    <property type="entry name" value="Cu-oxidase_3"/>
    <property type="match status" value="1"/>
</dbReference>
<dbReference type="InterPro" id="IPR033138">
    <property type="entry name" value="Cu_oxidase_CS"/>
</dbReference>
<dbReference type="Gene3D" id="2.60.40.420">
    <property type="entry name" value="Cupredoxins - blue copper proteins"/>
    <property type="match status" value="3"/>
</dbReference>
<dbReference type="SUPFAM" id="SSF49503">
    <property type="entry name" value="Cupredoxins"/>
    <property type="match status" value="3"/>
</dbReference>
<evidence type="ECO:0000256" key="6">
    <source>
        <dbReference type="ARBA" id="ARBA00023157"/>
    </source>
</evidence>
<dbReference type="InterPro" id="IPR001117">
    <property type="entry name" value="Cu-oxidase_2nd"/>
</dbReference>
<dbReference type="InterPro" id="IPR011706">
    <property type="entry name" value="Cu-oxidase_C"/>
</dbReference>
<evidence type="ECO:0008006" key="14">
    <source>
        <dbReference type="Google" id="ProtNLM"/>
    </source>
</evidence>
<feature type="compositionally biased region" description="Polar residues" evidence="8">
    <location>
        <begin position="602"/>
        <end position="612"/>
    </location>
</feature>
<evidence type="ECO:0000256" key="8">
    <source>
        <dbReference type="SAM" id="MobiDB-lite"/>
    </source>
</evidence>
<organism evidence="12 13">
    <name type="scientific">Naganishia liquefaciens</name>
    <dbReference type="NCBI Taxonomy" id="104408"/>
    <lineage>
        <taxon>Eukaryota</taxon>
        <taxon>Fungi</taxon>
        <taxon>Dikarya</taxon>
        <taxon>Basidiomycota</taxon>
        <taxon>Agaricomycotina</taxon>
        <taxon>Tremellomycetes</taxon>
        <taxon>Filobasidiales</taxon>
        <taxon>Filobasidiaceae</taxon>
        <taxon>Naganishia</taxon>
    </lineage>
</organism>
<evidence type="ECO:0000259" key="10">
    <source>
        <dbReference type="Pfam" id="PF07731"/>
    </source>
</evidence>
<keyword evidence="2" id="KW-0479">Metal-binding</keyword>
<dbReference type="EMBL" id="BLZA01000058">
    <property type="protein sequence ID" value="GHJ90393.1"/>
    <property type="molecule type" value="Genomic_DNA"/>
</dbReference>